<dbReference type="PROSITE" id="PS51354">
    <property type="entry name" value="GLUTAREDOXIN_2"/>
    <property type="match status" value="1"/>
</dbReference>
<keyword evidence="3" id="KW-1185">Reference proteome</keyword>
<dbReference type="InterPro" id="IPR004045">
    <property type="entry name" value="Glutathione_S-Trfase_N"/>
</dbReference>
<evidence type="ECO:0000259" key="1">
    <source>
        <dbReference type="PROSITE" id="PS50404"/>
    </source>
</evidence>
<evidence type="ECO:0000313" key="3">
    <source>
        <dbReference type="Proteomes" id="UP000323708"/>
    </source>
</evidence>
<dbReference type="Pfam" id="PF13417">
    <property type="entry name" value="GST_N_3"/>
    <property type="match status" value="1"/>
</dbReference>
<dbReference type="RefSeq" id="WP_149611271.1">
    <property type="nucleotide sequence ID" value="NZ_VTUX01000004.1"/>
</dbReference>
<dbReference type="AlphaFoldDB" id="A0A5B0WXU0"/>
<dbReference type="Proteomes" id="UP000323708">
    <property type="component" value="Unassembled WGS sequence"/>
</dbReference>
<proteinExistence type="predicted"/>
<evidence type="ECO:0000313" key="2">
    <source>
        <dbReference type="EMBL" id="KAA1191836.1"/>
    </source>
</evidence>
<reference evidence="2 3" key="1">
    <citation type="submission" date="2019-09" db="EMBL/GenBank/DDBJ databases">
        <authorList>
            <person name="Chen X.-Y."/>
        </authorList>
    </citation>
    <scope>NUCLEOTIDE SEQUENCE [LARGE SCALE GENOMIC DNA]</scope>
    <source>
        <strain evidence="2 3">NY5</strain>
    </source>
</reference>
<name>A0A5B0WXU0_9GAMM</name>
<dbReference type="Gene3D" id="3.40.30.10">
    <property type="entry name" value="Glutaredoxin"/>
    <property type="match status" value="1"/>
</dbReference>
<dbReference type="PROSITE" id="PS50404">
    <property type="entry name" value="GST_NTER"/>
    <property type="match status" value="1"/>
</dbReference>
<feature type="domain" description="GST N-terminal" evidence="1">
    <location>
        <begin position="39"/>
        <end position="123"/>
    </location>
</feature>
<sequence length="125" mass="14046">MAIIRFILGKIILFFNWLFTPKGMVRSPEQQASVDALSSSLTLYHYEACPFCVKVRRAMKRLSLTIDTRDVKREPSAKEQLLAGGGNLKVPCLRIQNDGGEVEWMYESGDIIAYLESRFSAPSAS</sequence>
<dbReference type="InterPro" id="IPR036249">
    <property type="entry name" value="Thioredoxin-like_sf"/>
</dbReference>
<organism evidence="2 3">
    <name type="scientific">Pseudohalioglobus sediminis</name>
    <dbReference type="NCBI Taxonomy" id="2606449"/>
    <lineage>
        <taxon>Bacteria</taxon>
        <taxon>Pseudomonadati</taxon>
        <taxon>Pseudomonadota</taxon>
        <taxon>Gammaproteobacteria</taxon>
        <taxon>Cellvibrionales</taxon>
        <taxon>Halieaceae</taxon>
        <taxon>Pseudohalioglobus</taxon>
    </lineage>
</organism>
<dbReference type="SUPFAM" id="SSF52833">
    <property type="entry name" value="Thioredoxin-like"/>
    <property type="match status" value="1"/>
</dbReference>
<comment type="caution">
    <text evidence="2">The sequence shown here is derived from an EMBL/GenBank/DDBJ whole genome shotgun (WGS) entry which is preliminary data.</text>
</comment>
<gene>
    <name evidence="2" type="ORF">F0M18_09895</name>
</gene>
<protein>
    <submittedName>
        <fullName evidence="2">Glutaredoxin</fullName>
    </submittedName>
</protein>
<accession>A0A5B0WXU0</accession>
<dbReference type="EMBL" id="VTUX01000004">
    <property type="protein sequence ID" value="KAA1191836.1"/>
    <property type="molecule type" value="Genomic_DNA"/>
</dbReference>